<evidence type="ECO:0000256" key="6">
    <source>
        <dbReference type="ARBA" id="ARBA00038076"/>
    </source>
</evidence>
<feature type="transmembrane region" description="Helical" evidence="7">
    <location>
        <begin position="26"/>
        <end position="46"/>
    </location>
</feature>
<keyword evidence="5 7" id="KW-0472">Membrane</keyword>
<comment type="similarity">
    <text evidence="6">Belongs to the ABC-4 integral membrane protein family.</text>
</comment>
<feature type="transmembrane region" description="Helical" evidence="7">
    <location>
        <begin position="245"/>
        <end position="267"/>
    </location>
</feature>
<evidence type="ECO:0000313" key="9">
    <source>
        <dbReference type="EMBL" id="MBO1304745.1"/>
    </source>
</evidence>
<evidence type="ECO:0000259" key="8">
    <source>
        <dbReference type="Pfam" id="PF02687"/>
    </source>
</evidence>
<evidence type="ECO:0000256" key="5">
    <source>
        <dbReference type="ARBA" id="ARBA00023136"/>
    </source>
</evidence>
<feature type="transmembrane region" description="Helical" evidence="7">
    <location>
        <begin position="300"/>
        <end position="324"/>
    </location>
</feature>
<organism evidence="9 10">
    <name type="scientific">Candidatus Enterococcus moelleringii</name>
    <dbReference type="NCBI Taxonomy" id="2815325"/>
    <lineage>
        <taxon>Bacteria</taxon>
        <taxon>Bacillati</taxon>
        <taxon>Bacillota</taxon>
        <taxon>Bacilli</taxon>
        <taxon>Lactobacillales</taxon>
        <taxon>Enterococcaceae</taxon>
        <taxon>Enterococcus</taxon>
    </lineage>
</organism>
<dbReference type="Proteomes" id="UP000664601">
    <property type="component" value="Unassembled WGS sequence"/>
</dbReference>
<keyword evidence="2" id="KW-1003">Cell membrane</keyword>
<comment type="caution">
    <text evidence="9">The sequence shown here is derived from an EMBL/GenBank/DDBJ whole genome shotgun (WGS) entry which is preliminary data.</text>
</comment>
<dbReference type="RefSeq" id="WP_207671684.1">
    <property type="nucleotide sequence ID" value="NZ_JAFREM010000002.1"/>
</dbReference>
<keyword evidence="10" id="KW-1185">Reference proteome</keyword>
<keyword evidence="3 7" id="KW-0812">Transmembrane</keyword>
<feature type="transmembrane region" description="Helical" evidence="7">
    <location>
        <begin position="424"/>
        <end position="445"/>
    </location>
</feature>
<sequence>MSKLSTRRPLTSLTWRFITSYRKNTVALIFSLVLAVGLIFSMLTLLHTNHRITAKQNLFIYTAIDYELSGLSAEQVQQLEEIEGIQHLGVSQMFSKTIETPDHQEGRLWAANESDILAVSTLLSGRMPRNNQEVVAEKWALLNLGVNPLVGQSFSLPVRDSADSNETRPQTFTLVGIINDLTFNKRAGLVSMTTALDLSAVQDDSLIATVTFKGGNKQIDEIQSKLQLKDKQIQQNVWRENTDELLALDVQMGILLIVVCALVIYGIHRIALMVRKEHFGVLRALGLTERQVRRIILSELLLLFFVSLPLGVLLGWLFSYGVAYLSKDLENQIYFWGQADPFDLVIPVLPIVLCLIGLLGSVLLIGLIGSRKVNDGSITEIIFGEKDSSEKSLQIIHLKDKGKLLGISQQIGLKYVFRDIKTSLFVVLSLVMACTLFISLSYQAILAKENQQIRLTTNFHNSDYLMSTYNDQDTSFGIRQSTFEKIARLKNVTQIETQAALPVKVVDTGVTRNTEFFDSRNHYVQRDYGFSLTGQQQSDAVFHTKYKGYNHAALNQLRRYLVSGDFDPAGLKENEIIVAMPTTSQYGQSKGMTGFFKKGQTVMDYQIGDQLTIKYPSDLKTADDAYWQMSDTGSYTEKKLTIAAIAYYPYMPEVSLLEQAYPLLITSQENFQKVVPEPTFETINLTAAEGTTKQQQAQIEKELIALAVENQQVTARSMIEEKEQLHSIYRKEMVYVIGIAAVVLVLVVMNLSKTFKYRIETRKSELFLLKALGLTVAETKQMIIFENLIFGMTSAASAILLSLPVTRLQYQQAQIYLLGKSYEYPVVQTLVLVLLTLGFCIIISLLLAKDLHHSNILEELDKVE</sequence>
<evidence type="ECO:0000256" key="4">
    <source>
        <dbReference type="ARBA" id="ARBA00022989"/>
    </source>
</evidence>
<evidence type="ECO:0000256" key="1">
    <source>
        <dbReference type="ARBA" id="ARBA00004651"/>
    </source>
</evidence>
<feature type="transmembrane region" description="Helical" evidence="7">
    <location>
        <begin position="826"/>
        <end position="848"/>
    </location>
</feature>
<accession>A0ABS3L596</accession>
<feature type="domain" description="ABC3 transporter permease C-terminal" evidence="8">
    <location>
        <begin position="253"/>
        <end position="373"/>
    </location>
</feature>
<evidence type="ECO:0000256" key="3">
    <source>
        <dbReference type="ARBA" id="ARBA00022692"/>
    </source>
</evidence>
<feature type="transmembrane region" description="Helical" evidence="7">
    <location>
        <begin position="788"/>
        <end position="806"/>
    </location>
</feature>
<comment type="subcellular location">
    <subcellularLocation>
        <location evidence="1">Cell membrane</location>
        <topology evidence="1">Multi-pass membrane protein</topology>
    </subcellularLocation>
</comment>
<keyword evidence="4 7" id="KW-1133">Transmembrane helix</keyword>
<dbReference type="EMBL" id="JAFREM010000002">
    <property type="protein sequence ID" value="MBO1304745.1"/>
    <property type="molecule type" value="Genomic_DNA"/>
</dbReference>
<dbReference type="PANTHER" id="PTHR30572:SF4">
    <property type="entry name" value="ABC TRANSPORTER PERMEASE YTRF"/>
    <property type="match status" value="1"/>
</dbReference>
<feature type="transmembrane region" description="Helical" evidence="7">
    <location>
        <begin position="733"/>
        <end position="752"/>
    </location>
</feature>
<protein>
    <submittedName>
        <fullName evidence="9">ABC transporter permease</fullName>
    </submittedName>
</protein>
<evidence type="ECO:0000256" key="2">
    <source>
        <dbReference type="ARBA" id="ARBA00022475"/>
    </source>
</evidence>
<evidence type="ECO:0000313" key="10">
    <source>
        <dbReference type="Proteomes" id="UP000664601"/>
    </source>
</evidence>
<name>A0ABS3L596_9ENTE</name>
<feature type="domain" description="ABC3 transporter permease C-terminal" evidence="8">
    <location>
        <begin position="739"/>
        <end position="851"/>
    </location>
</feature>
<dbReference type="Pfam" id="PF02687">
    <property type="entry name" value="FtsX"/>
    <property type="match status" value="2"/>
</dbReference>
<gene>
    <name evidence="9" type="ORF">JZO70_01120</name>
</gene>
<dbReference type="InterPro" id="IPR050250">
    <property type="entry name" value="Macrolide_Exporter_MacB"/>
</dbReference>
<feature type="transmembrane region" description="Helical" evidence="7">
    <location>
        <begin position="344"/>
        <end position="368"/>
    </location>
</feature>
<proteinExistence type="inferred from homology"/>
<evidence type="ECO:0000256" key="7">
    <source>
        <dbReference type="SAM" id="Phobius"/>
    </source>
</evidence>
<dbReference type="InterPro" id="IPR003838">
    <property type="entry name" value="ABC3_permease_C"/>
</dbReference>
<dbReference type="PANTHER" id="PTHR30572">
    <property type="entry name" value="MEMBRANE COMPONENT OF TRANSPORTER-RELATED"/>
    <property type="match status" value="1"/>
</dbReference>
<reference evidence="9 10" key="1">
    <citation type="submission" date="2021-03" db="EMBL/GenBank/DDBJ databases">
        <title>Enterococcal diversity collection.</title>
        <authorList>
            <person name="Gilmore M.S."/>
            <person name="Schwartzman J."/>
            <person name="Van Tyne D."/>
            <person name="Martin M."/>
            <person name="Earl A.M."/>
            <person name="Manson A.L."/>
            <person name="Straub T."/>
            <person name="Salamzade R."/>
            <person name="Saavedra J."/>
            <person name="Lebreton F."/>
            <person name="Prichula J."/>
            <person name="Schaufler K."/>
            <person name="Gaca A."/>
            <person name="Sgardioli B."/>
            <person name="Wagenaar J."/>
            <person name="Strong T."/>
        </authorList>
    </citation>
    <scope>NUCLEOTIDE SEQUENCE [LARGE SCALE GENOMIC DNA]</scope>
    <source>
        <strain evidence="9 10">669A</strain>
    </source>
</reference>